<sequence>MFLLLIFNFLFGHCELILFVHYKESNKCDLYVGVYATDFAVEYELFLSPEKRLNERMFRCKYSPKTVQTAIYFEGYYLEFVNKEYYEEIRNLAEKISDIDIREKFIGSKEYYKYSIDINLGRQFYFDILFRTKKEKKNLYAPSQAFNLDGNFKFCILKLGEIIKLNKNNVMSNSTDKNSADGELIKDNRSDPNCTGNDLENERKKSEKDQNRRSPSKKGRGRNKKNPRLPFGITLSVLLYIVVILLVILIVALFFYNKK</sequence>
<keyword evidence="2" id="KW-1133">Transmembrane helix</keyword>
<evidence type="ECO:0000256" key="3">
    <source>
        <dbReference type="SAM" id="SignalP"/>
    </source>
</evidence>
<evidence type="ECO:0000313" key="5">
    <source>
        <dbReference type="Proteomes" id="UP001334084"/>
    </source>
</evidence>
<reference evidence="4" key="1">
    <citation type="journal article" date="2024" name="BMC Genomics">
        <title>Functional annotation of a divergent genome using sequence and structure-based similarity.</title>
        <authorList>
            <person name="Svedberg D."/>
            <person name="Winiger R.R."/>
            <person name="Berg A."/>
            <person name="Sharma H."/>
            <person name="Tellgren-Roth C."/>
            <person name="Debrunner-Vossbrinck B.A."/>
            <person name="Vossbrinck C.R."/>
            <person name="Barandun J."/>
        </authorList>
    </citation>
    <scope>NUCLEOTIDE SEQUENCE</scope>
    <source>
        <strain evidence="4">Illinois isolate</strain>
    </source>
</reference>
<evidence type="ECO:0000256" key="1">
    <source>
        <dbReference type="SAM" id="MobiDB-lite"/>
    </source>
</evidence>
<keyword evidence="2" id="KW-0812">Transmembrane</keyword>
<organism evidence="4 5">
    <name type="scientific">Vairimorpha necatrix</name>
    <dbReference type="NCBI Taxonomy" id="6039"/>
    <lineage>
        <taxon>Eukaryota</taxon>
        <taxon>Fungi</taxon>
        <taxon>Fungi incertae sedis</taxon>
        <taxon>Microsporidia</taxon>
        <taxon>Nosematidae</taxon>
        <taxon>Vairimorpha</taxon>
    </lineage>
</organism>
<keyword evidence="3" id="KW-0732">Signal</keyword>
<protein>
    <submittedName>
        <fullName evidence="4">SP-containing membrane protein</fullName>
    </submittedName>
</protein>
<dbReference type="KEGG" id="vnx:VNE69_01403"/>
<proteinExistence type="predicted"/>
<dbReference type="AlphaFoldDB" id="A0AAX4J9A8"/>
<feature type="chain" id="PRO_5043545247" evidence="3">
    <location>
        <begin position="17"/>
        <end position="259"/>
    </location>
</feature>
<gene>
    <name evidence="4" type="ORF">VNE69_01403</name>
</gene>
<feature type="transmembrane region" description="Helical" evidence="2">
    <location>
        <begin position="231"/>
        <end position="256"/>
    </location>
</feature>
<dbReference type="RefSeq" id="XP_065328612.1">
    <property type="nucleotide sequence ID" value="XM_065472540.1"/>
</dbReference>
<feature type="compositionally biased region" description="Basic and acidic residues" evidence="1">
    <location>
        <begin position="178"/>
        <end position="190"/>
    </location>
</feature>
<feature type="compositionally biased region" description="Basic and acidic residues" evidence="1">
    <location>
        <begin position="200"/>
        <end position="212"/>
    </location>
</feature>
<name>A0AAX4J9A8_9MICR</name>
<dbReference type="EMBL" id="CP142726">
    <property type="protein sequence ID" value="WUR02467.1"/>
    <property type="molecule type" value="Genomic_DNA"/>
</dbReference>
<dbReference type="GeneID" id="90540267"/>
<feature type="compositionally biased region" description="Basic residues" evidence="1">
    <location>
        <begin position="214"/>
        <end position="225"/>
    </location>
</feature>
<evidence type="ECO:0000313" key="4">
    <source>
        <dbReference type="EMBL" id="WUR02467.1"/>
    </source>
</evidence>
<accession>A0AAX4J9A8</accession>
<keyword evidence="2" id="KW-0472">Membrane</keyword>
<feature type="signal peptide" evidence="3">
    <location>
        <begin position="1"/>
        <end position="16"/>
    </location>
</feature>
<feature type="region of interest" description="Disordered" evidence="1">
    <location>
        <begin position="174"/>
        <end position="225"/>
    </location>
</feature>
<evidence type="ECO:0000256" key="2">
    <source>
        <dbReference type="SAM" id="Phobius"/>
    </source>
</evidence>
<keyword evidence="5" id="KW-1185">Reference proteome</keyword>
<dbReference type="Proteomes" id="UP001334084">
    <property type="component" value="Chromosome 1"/>
</dbReference>